<evidence type="ECO:0000313" key="13">
    <source>
        <dbReference type="Proteomes" id="UP000494040"/>
    </source>
</evidence>
<feature type="transmembrane region" description="Helical" evidence="11">
    <location>
        <begin position="34"/>
        <end position="65"/>
    </location>
</feature>
<evidence type="ECO:0000256" key="10">
    <source>
        <dbReference type="ARBA" id="ARBA00093678"/>
    </source>
</evidence>
<comment type="similarity">
    <text evidence="3">Belongs to the membrane-bound acyltransferase family.</text>
</comment>
<dbReference type="InterPro" id="IPR004299">
    <property type="entry name" value="MBOAT_fam"/>
</dbReference>
<reference evidence="12" key="1">
    <citation type="submission" date="2022-01" db="UniProtKB">
        <authorList>
            <consortium name="EnsemblMetazoa"/>
        </authorList>
    </citation>
    <scope>IDENTIFICATION</scope>
</reference>
<dbReference type="RefSeq" id="XP_014245873.1">
    <property type="nucleotide sequence ID" value="XM_014390387.2"/>
</dbReference>
<evidence type="ECO:0000256" key="6">
    <source>
        <dbReference type="ARBA" id="ARBA00022989"/>
    </source>
</evidence>
<sequence>MDKDDVIYVILLLFSIGFGKVIRTIEDVKKKRNLATAVGFLIVLAVSGRHIWHSLCLILVNAFIITSLEKTVIPAVSFAFSFTYLIFFRMTEYIGMSSPSGHSNMVQMILTLKLVGLAFEVKDTHKGITEGRKDPEFEMSKIPNPTIPSIIHYSFCYIGVLTGPYYSYKTYLDMLNLQFSRFTKCSQYAVQRLKMLPFYGFVFVLANYYFPFEYALAEEFYEDRHFMYRLWYSVPIFLQFRMRMYIGMRMSEAVCIMAGAGCYPSFSDPKPGKGPSKEYVQLYNIRNNLKKAQACEYDFKAIHNIEPAGAEFDMTVRNSMKSWNMTVQYWLANYVFKRFPVNSLRLLATFSVSALWHGIYAGYYCTICSVPFYLPIEDIYSRRLKTIQVSSFVSNVWRIFAVCWRLFLMGYWGITFRLLTLEASFKYWKSVYFLPTIFTFVLYGLSFLIFKKRTNNGENTRSSREKGD</sequence>
<dbReference type="OrthoDB" id="7663182at2759"/>
<dbReference type="InterPro" id="IPR049941">
    <property type="entry name" value="LPLAT_7/PORCN-like"/>
</dbReference>
<dbReference type="Pfam" id="PF03062">
    <property type="entry name" value="MBOAT"/>
    <property type="match status" value="1"/>
</dbReference>
<evidence type="ECO:0000256" key="4">
    <source>
        <dbReference type="ARBA" id="ARBA00022679"/>
    </source>
</evidence>
<dbReference type="OMA" id="TNMIQML"/>
<dbReference type="GO" id="GO:0016020">
    <property type="term" value="C:membrane"/>
    <property type="evidence" value="ECO:0007669"/>
    <property type="project" value="UniProtKB-SubCell"/>
</dbReference>
<evidence type="ECO:0000256" key="3">
    <source>
        <dbReference type="ARBA" id="ARBA00010323"/>
    </source>
</evidence>
<comment type="pathway">
    <text evidence="9">Phospholipid metabolism.</text>
</comment>
<keyword evidence="8" id="KW-0012">Acyltransferase</keyword>
<feature type="transmembrane region" description="Helical" evidence="11">
    <location>
        <begin position="346"/>
        <end position="376"/>
    </location>
</feature>
<dbReference type="EnsemblMetazoa" id="XM_014390387.2">
    <property type="protein sequence ID" value="XP_014245873.1"/>
    <property type="gene ID" value="LOC106664559"/>
</dbReference>
<organism evidence="12 13">
    <name type="scientific">Cimex lectularius</name>
    <name type="common">Bed bug</name>
    <name type="synonym">Acanthia lectularia</name>
    <dbReference type="NCBI Taxonomy" id="79782"/>
    <lineage>
        <taxon>Eukaryota</taxon>
        <taxon>Metazoa</taxon>
        <taxon>Ecdysozoa</taxon>
        <taxon>Arthropoda</taxon>
        <taxon>Hexapoda</taxon>
        <taxon>Insecta</taxon>
        <taxon>Pterygota</taxon>
        <taxon>Neoptera</taxon>
        <taxon>Paraneoptera</taxon>
        <taxon>Hemiptera</taxon>
        <taxon>Heteroptera</taxon>
        <taxon>Panheteroptera</taxon>
        <taxon>Cimicomorpha</taxon>
        <taxon>Cimicidae</taxon>
        <taxon>Cimex</taxon>
    </lineage>
</organism>
<keyword evidence="4" id="KW-0808">Transferase</keyword>
<dbReference type="AlphaFoldDB" id="A0A8I6RLZ9"/>
<dbReference type="CTD" id="33900"/>
<evidence type="ECO:0000256" key="8">
    <source>
        <dbReference type="ARBA" id="ARBA00023315"/>
    </source>
</evidence>
<keyword evidence="6 11" id="KW-1133">Transmembrane helix</keyword>
<dbReference type="Proteomes" id="UP000494040">
    <property type="component" value="Unassembled WGS sequence"/>
</dbReference>
<evidence type="ECO:0000256" key="11">
    <source>
        <dbReference type="SAM" id="Phobius"/>
    </source>
</evidence>
<keyword evidence="13" id="KW-1185">Reference proteome</keyword>
<evidence type="ECO:0000256" key="7">
    <source>
        <dbReference type="ARBA" id="ARBA00023136"/>
    </source>
</evidence>
<dbReference type="KEGG" id="clec:106664559"/>
<dbReference type="GO" id="GO:0071617">
    <property type="term" value="F:lysophospholipid acyltransferase activity"/>
    <property type="evidence" value="ECO:0007669"/>
    <property type="project" value="TreeGrafter"/>
</dbReference>
<evidence type="ECO:0000313" key="12">
    <source>
        <dbReference type="EnsemblMetazoa" id="XP_014245873.1"/>
    </source>
</evidence>
<comment type="subcellular location">
    <subcellularLocation>
        <location evidence="1">Membrane</location>
        <topology evidence="1">Multi-pass membrane protein</topology>
    </subcellularLocation>
</comment>
<dbReference type="GeneID" id="106664559"/>
<dbReference type="PANTHER" id="PTHR13906">
    <property type="entry name" value="PORCUPINE"/>
    <property type="match status" value="1"/>
</dbReference>
<protein>
    <recommendedName>
        <fullName evidence="10">Lysophospholipid acyltransferase 7</fullName>
    </recommendedName>
</protein>
<dbReference type="GO" id="GO:0030258">
    <property type="term" value="P:lipid modification"/>
    <property type="evidence" value="ECO:0007669"/>
    <property type="project" value="TreeGrafter"/>
</dbReference>
<dbReference type="GO" id="GO:0044233">
    <property type="term" value="C:mitochondria-associated endoplasmic reticulum membrane contact site"/>
    <property type="evidence" value="ECO:0007669"/>
    <property type="project" value="TreeGrafter"/>
</dbReference>
<keyword evidence="5 11" id="KW-0812">Transmembrane</keyword>
<accession>A0A8I6RLZ9</accession>
<evidence type="ECO:0000256" key="5">
    <source>
        <dbReference type="ARBA" id="ARBA00022692"/>
    </source>
</evidence>
<feature type="transmembrane region" description="Helical" evidence="11">
    <location>
        <begin position="431"/>
        <end position="450"/>
    </location>
</feature>
<name>A0A8I6RLZ9_CIMLE</name>
<comment type="pathway">
    <text evidence="2">Lipid metabolism; phospholipid metabolism.</text>
</comment>
<feature type="transmembrane region" description="Helical" evidence="11">
    <location>
        <begin position="71"/>
        <end position="88"/>
    </location>
</feature>
<feature type="transmembrane region" description="Helical" evidence="11">
    <location>
        <begin position="6"/>
        <end position="22"/>
    </location>
</feature>
<keyword evidence="7 11" id="KW-0472">Membrane</keyword>
<evidence type="ECO:0000256" key="9">
    <source>
        <dbReference type="ARBA" id="ARBA00025707"/>
    </source>
</evidence>
<evidence type="ECO:0000256" key="2">
    <source>
        <dbReference type="ARBA" id="ARBA00005074"/>
    </source>
</evidence>
<dbReference type="PANTHER" id="PTHR13906:SF16">
    <property type="entry name" value="LYSOPHOSPHOLIPID ACYLTRANSFERASE 7"/>
    <property type="match status" value="1"/>
</dbReference>
<feature type="transmembrane region" description="Helical" evidence="11">
    <location>
        <begin position="396"/>
        <end position="419"/>
    </location>
</feature>
<feature type="transmembrane region" description="Helical" evidence="11">
    <location>
        <begin position="196"/>
        <end position="214"/>
    </location>
</feature>
<evidence type="ECO:0000256" key="1">
    <source>
        <dbReference type="ARBA" id="ARBA00004141"/>
    </source>
</evidence>
<proteinExistence type="inferred from homology"/>
<dbReference type="GO" id="GO:0006661">
    <property type="term" value="P:phosphatidylinositol biosynthetic process"/>
    <property type="evidence" value="ECO:0007669"/>
    <property type="project" value="TreeGrafter"/>
</dbReference>